<protein>
    <submittedName>
        <fullName evidence="3">Uncharacterized protein</fullName>
    </submittedName>
</protein>
<gene>
    <name evidence="3" type="ORF">JEU22_02015</name>
</gene>
<evidence type="ECO:0000313" key="3">
    <source>
        <dbReference type="EMBL" id="MBI6882676.1"/>
    </source>
</evidence>
<comment type="cofactor">
    <cofactor evidence="1">
        <name>pyridoxal 5'-phosphate</name>
        <dbReference type="ChEBI" id="CHEBI:597326"/>
    </cofactor>
</comment>
<dbReference type="RefSeq" id="WP_198746286.1">
    <property type="nucleotide sequence ID" value="NZ_JAEHTE010000001.1"/>
</dbReference>
<dbReference type="GO" id="GO:0030170">
    <property type="term" value="F:pyridoxal phosphate binding"/>
    <property type="evidence" value="ECO:0007669"/>
    <property type="project" value="InterPro"/>
</dbReference>
<dbReference type="InterPro" id="IPR000634">
    <property type="entry name" value="Ser/Thr_deHydtase_PyrdxlP-BS"/>
</dbReference>
<name>A0A8I1EBM1_PSEPU</name>
<dbReference type="GO" id="GO:0006520">
    <property type="term" value="P:amino acid metabolic process"/>
    <property type="evidence" value="ECO:0007669"/>
    <property type="project" value="InterPro"/>
</dbReference>
<keyword evidence="2" id="KW-0663">Pyridoxal phosphate</keyword>
<proteinExistence type="predicted"/>
<evidence type="ECO:0000313" key="4">
    <source>
        <dbReference type="Proteomes" id="UP000637061"/>
    </source>
</evidence>
<reference evidence="3" key="1">
    <citation type="submission" date="2020-12" db="EMBL/GenBank/DDBJ databases">
        <title>Enhanced detection system for hospital associated transmission using whole genome sequencing surveillance.</title>
        <authorList>
            <person name="Harrison L.H."/>
            <person name="Van Tyne D."/>
            <person name="Marsh J.W."/>
            <person name="Griffith M.P."/>
            <person name="Snyder D.J."/>
            <person name="Cooper V.S."/>
            <person name="Mustapha M."/>
        </authorList>
    </citation>
    <scope>NUCLEOTIDE SEQUENCE</scope>
    <source>
        <strain evidence="3">PSB00042</strain>
    </source>
</reference>
<dbReference type="Proteomes" id="UP000637061">
    <property type="component" value="Unassembled WGS sequence"/>
</dbReference>
<evidence type="ECO:0000256" key="2">
    <source>
        <dbReference type="ARBA" id="ARBA00022898"/>
    </source>
</evidence>
<comment type="caution">
    <text evidence="3">The sequence shown here is derived from an EMBL/GenBank/DDBJ whole genome shotgun (WGS) entry which is preliminary data.</text>
</comment>
<sequence length="146" mass="15593">MNLGLAVSILVTEPDYLIDAAQDITGKRLPETLALKALFEKSQTSSSFKIVGLEVQGYGSELTLNILAKVTDDKALFEDANEAFKISGGDKVITSAHRAVYELAVASNSNDSPDQIGIAIRGARGLSGSECRRVVERLSEPVLGVR</sequence>
<dbReference type="AlphaFoldDB" id="A0A8I1EBM1"/>
<accession>A0A8I1EBM1</accession>
<dbReference type="PROSITE" id="PS00165">
    <property type="entry name" value="DEHYDRATASE_SER_THR"/>
    <property type="match status" value="1"/>
</dbReference>
<evidence type="ECO:0000256" key="1">
    <source>
        <dbReference type="ARBA" id="ARBA00001933"/>
    </source>
</evidence>
<dbReference type="EMBL" id="JAEHTE010000001">
    <property type="protein sequence ID" value="MBI6882676.1"/>
    <property type="molecule type" value="Genomic_DNA"/>
</dbReference>
<organism evidence="3 4">
    <name type="scientific">Pseudomonas putida</name>
    <name type="common">Arthrobacter siderocapsulatus</name>
    <dbReference type="NCBI Taxonomy" id="303"/>
    <lineage>
        <taxon>Bacteria</taxon>
        <taxon>Pseudomonadati</taxon>
        <taxon>Pseudomonadota</taxon>
        <taxon>Gammaproteobacteria</taxon>
        <taxon>Pseudomonadales</taxon>
        <taxon>Pseudomonadaceae</taxon>
        <taxon>Pseudomonas</taxon>
    </lineage>
</organism>